<sequence length="56" mass="6434">MKWRPCYSCSLTLFVNTTRYCEVLTMPGQAEKIMQLINVIRHKLRSASIASSVQTQ</sequence>
<dbReference type="AlphaFoldDB" id="A0A375A6L6"/>
<keyword evidence="2" id="KW-1185">Reference proteome</keyword>
<gene>
    <name evidence="1" type="ORF">DAQ1742_00533</name>
</gene>
<name>A0A375A6L6_9GAMM</name>
<evidence type="ECO:0000313" key="1">
    <source>
        <dbReference type="EMBL" id="SLM61627.1"/>
    </source>
</evidence>
<reference evidence="1 2" key="1">
    <citation type="submission" date="2016-09" db="EMBL/GenBank/DDBJ databases">
        <authorList>
            <person name="Reverchon S."/>
            <person name="Nasser W."/>
            <person name="Leonard S."/>
            <person name="Brochier C."/>
            <person name="Duprey A."/>
        </authorList>
    </citation>
    <scope>NUCLEOTIDE SEQUENCE [LARGE SCALE GENOMIC DNA]</scope>
    <source>
        <strain evidence="1 2">174/2</strain>
    </source>
</reference>
<proteinExistence type="predicted"/>
<dbReference type="Proteomes" id="UP000294820">
    <property type="component" value="Chromosome 1"/>
</dbReference>
<protein>
    <submittedName>
        <fullName evidence="1">Uncharacterized protein</fullName>
    </submittedName>
</protein>
<dbReference type="EMBL" id="LT615367">
    <property type="protein sequence ID" value="SLM61627.1"/>
    <property type="molecule type" value="Genomic_DNA"/>
</dbReference>
<evidence type="ECO:0000313" key="2">
    <source>
        <dbReference type="Proteomes" id="UP000294820"/>
    </source>
</evidence>
<organism evidence="1 2">
    <name type="scientific">Dickeya aquatica</name>
    <dbReference type="NCBI Taxonomy" id="1401087"/>
    <lineage>
        <taxon>Bacteria</taxon>
        <taxon>Pseudomonadati</taxon>
        <taxon>Pseudomonadota</taxon>
        <taxon>Gammaproteobacteria</taxon>
        <taxon>Enterobacterales</taxon>
        <taxon>Pectobacteriaceae</taxon>
        <taxon>Dickeya</taxon>
    </lineage>
</organism>
<accession>A0A375A6L6</accession>
<dbReference type="KEGG" id="daq:DAQ1742_00533"/>